<comment type="caution">
    <text evidence="1">The sequence shown here is derived from an EMBL/GenBank/DDBJ whole genome shotgun (WGS) entry which is preliminary data.</text>
</comment>
<dbReference type="EMBL" id="JANFNG010000024">
    <property type="protein sequence ID" value="MCQ4083684.1"/>
    <property type="molecule type" value="Genomic_DNA"/>
</dbReference>
<protein>
    <submittedName>
        <fullName evidence="1">Uncharacterized protein</fullName>
    </submittedName>
</protein>
<evidence type="ECO:0000313" key="2">
    <source>
        <dbReference type="Proteomes" id="UP001057702"/>
    </source>
</evidence>
<accession>A0ABT1Q172</accession>
<gene>
    <name evidence="1" type="ORF">NGB36_24585</name>
</gene>
<dbReference type="RefSeq" id="WP_255922676.1">
    <property type="nucleotide sequence ID" value="NZ_JANFNG010000024.1"/>
</dbReference>
<dbReference type="Proteomes" id="UP001057702">
    <property type="component" value="Unassembled WGS sequence"/>
</dbReference>
<proteinExistence type="predicted"/>
<evidence type="ECO:0000313" key="1">
    <source>
        <dbReference type="EMBL" id="MCQ4083684.1"/>
    </source>
</evidence>
<reference evidence="1" key="1">
    <citation type="submission" date="2022-06" db="EMBL/GenBank/DDBJ databases">
        <title>Draft genome sequence of Streptomyces sp. RB6PN25 isolated from peat swamp forest in Thailand.</title>
        <authorList>
            <person name="Duangmal K."/>
            <person name="Klaysubun C."/>
        </authorList>
    </citation>
    <scope>NUCLEOTIDE SEQUENCE</scope>
    <source>
        <strain evidence="1">RB6PN25</strain>
    </source>
</reference>
<organism evidence="1 2">
    <name type="scientific">Streptomyces humicola</name>
    <dbReference type="NCBI Taxonomy" id="2953240"/>
    <lineage>
        <taxon>Bacteria</taxon>
        <taxon>Bacillati</taxon>
        <taxon>Actinomycetota</taxon>
        <taxon>Actinomycetes</taxon>
        <taxon>Kitasatosporales</taxon>
        <taxon>Streptomycetaceae</taxon>
        <taxon>Streptomyces</taxon>
    </lineage>
</organism>
<sequence>MRKDVTAQVETCEISDSELDTISGGIAGASAYAGGYGGSVGVGDVAGALESQVPALPVSQFAGLATVQTTPGA</sequence>
<keyword evidence="2" id="KW-1185">Reference proteome</keyword>
<name>A0ABT1Q172_9ACTN</name>